<feature type="transmembrane region" description="Helical" evidence="7">
    <location>
        <begin position="153"/>
        <end position="175"/>
    </location>
</feature>
<dbReference type="GO" id="GO:0055085">
    <property type="term" value="P:transmembrane transport"/>
    <property type="evidence" value="ECO:0007669"/>
    <property type="project" value="InterPro"/>
</dbReference>
<comment type="subcellular location">
    <subcellularLocation>
        <location evidence="1">Membrane</location>
        <topology evidence="1">Multi-pass membrane protein</topology>
    </subcellularLocation>
</comment>
<keyword evidence="6 7" id="KW-0472">Membrane</keyword>
<dbReference type="RefSeq" id="WP_002686149.1">
    <property type="nucleotide sequence ID" value="NZ_JH600070.1"/>
</dbReference>
<feature type="transmembrane region" description="Helical" evidence="7">
    <location>
        <begin position="239"/>
        <end position="256"/>
    </location>
</feature>
<evidence type="ECO:0000256" key="3">
    <source>
        <dbReference type="ARBA" id="ARBA00022475"/>
    </source>
</evidence>
<dbReference type="InterPro" id="IPR004776">
    <property type="entry name" value="Mem_transp_PIN-like"/>
</dbReference>
<dbReference type="eggNOG" id="COG0679">
    <property type="taxonomic scope" value="Bacteria"/>
</dbReference>
<keyword evidence="3" id="KW-1003">Cell membrane</keyword>
<evidence type="ECO:0000256" key="7">
    <source>
        <dbReference type="SAM" id="Phobius"/>
    </source>
</evidence>
<feature type="transmembrane region" description="Helical" evidence="7">
    <location>
        <begin position="212"/>
        <end position="233"/>
    </location>
</feature>
<feature type="transmembrane region" description="Helical" evidence="7">
    <location>
        <begin position="92"/>
        <end position="113"/>
    </location>
</feature>
<gene>
    <name evidence="8" type="ORF">BegalDRAFT_2029</name>
</gene>
<dbReference type="OrthoDB" id="3238001at2"/>
<dbReference type="AlphaFoldDB" id="I3CH02"/>
<feature type="transmembrane region" description="Helical" evidence="7">
    <location>
        <begin position="6"/>
        <end position="23"/>
    </location>
</feature>
<feature type="transmembrane region" description="Helical" evidence="7">
    <location>
        <begin position="63"/>
        <end position="85"/>
    </location>
</feature>
<dbReference type="STRING" id="395493.BegalDRAFT_2029"/>
<evidence type="ECO:0000256" key="2">
    <source>
        <dbReference type="ARBA" id="ARBA00022448"/>
    </source>
</evidence>
<reference evidence="8 9" key="1">
    <citation type="submission" date="2011-11" db="EMBL/GenBank/DDBJ databases">
        <title>Improved High-Quality Draft sequence of Beggiatoa alba B18lD.</title>
        <authorList>
            <consortium name="US DOE Joint Genome Institute"/>
            <person name="Lucas S."/>
            <person name="Han J."/>
            <person name="Lapidus A."/>
            <person name="Cheng J.-F."/>
            <person name="Goodwin L."/>
            <person name="Pitluck S."/>
            <person name="Peters L."/>
            <person name="Mikhailova N."/>
            <person name="Held B."/>
            <person name="Detter J.C."/>
            <person name="Han C."/>
            <person name="Tapia R."/>
            <person name="Land M."/>
            <person name="Hauser L."/>
            <person name="Kyrpides N."/>
            <person name="Ivanova N."/>
            <person name="Pagani I."/>
            <person name="Samuel K."/>
            <person name="Teske A."/>
            <person name="Mueller J."/>
            <person name="Woyke T."/>
        </authorList>
    </citation>
    <scope>NUCLEOTIDE SEQUENCE [LARGE SCALE GENOMIC DNA]</scope>
    <source>
        <strain evidence="8 9">B18LD</strain>
    </source>
</reference>
<name>I3CH02_9GAMM</name>
<protein>
    <submittedName>
        <fullName evidence="8">Putative permease</fullName>
    </submittedName>
</protein>
<evidence type="ECO:0000256" key="4">
    <source>
        <dbReference type="ARBA" id="ARBA00022692"/>
    </source>
</evidence>
<keyword evidence="9" id="KW-1185">Reference proteome</keyword>
<dbReference type="Pfam" id="PF03547">
    <property type="entry name" value="Mem_trans"/>
    <property type="match status" value="2"/>
</dbReference>
<keyword evidence="4 7" id="KW-0812">Transmembrane</keyword>
<dbReference type="Proteomes" id="UP000005744">
    <property type="component" value="Unassembled WGS sequence"/>
</dbReference>
<keyword evidence="5 7" id="KW-1133">Transmembrane helix</keyword>
<keyword evidence="2" id="KW-0813">Transport</keyword>
<evidence type="ECO:0000256" key="6">
    <source>
        <dbReference type="ARBA" id="ARBA00023136"/>
    </source>
</evidence>
<feature type="transmembrane region" description="Helical" evidence="7">
    <location>
        <begin position="268"/>
        <end position="290"/>
    </location>
</feature>
<proteinExistence type="predicted"/>
<evidence type="ECO:0000256" key="1">
    <source>
        <dbReference type="ARBA" id="ARBA00004141"/>
    </source>
</evidence>
<evidence type="ECO:0000313" key="8">
    <source>
        <dbReference type="EMBL" id="EIJ42895.1"/>
    </source>
</evidence>
<dbReference type="GO" id="GO:0016020">
    <property type="term" value="C:membrane"/>
    <property type="evidence" value="ECO:0007669"/>
    <property type="project" value="UniProtKB-SubCell"/>
</dbReference>
<dbReference type="PANTHER" id="PTHR36838:SF1">
    <property type="entry name" value="SLR1864 PROTEIN"/>
    <property type="match status" value="1"/>
</dbReference>
<accession>I3CH02</accession>
<evidence type="ECO:0000256" key="5">
    <source>
        <dbReference type="ARBA" id="ARBA00022989"/>
    </source>
</evidence>
<feature type="transmembrane region" description="Helical" evidence="7">
    <location>
        <begin position="119"/>
        <end position="141"/>
    </location>
</feature>
<sequence>MLIRVFTILFPVFAIIAIGYFYARRHPVDMSIANRINLEVFTPCLLFSILADKSFNLNEYYQLAIVALLLVLGSGILMLPIVYWLKLNAKTFIPSMMFANTGNMGLPVAYFAFGQDIMPAAVVLFIVSNALHFTVGSYIMNHHTNWWSILKKPMILATLSGIILSFFKISVPPLLLEPLKMLGQISVPLMLFALGVRLINVNLADWEIGLRGAIWCPLSGVLVLAAALPFLTFTPEQTGLVLIYAMLPPAVMNYMIAEQYQQEPQKVASIVMLGNLMSFVTMPLALLLALPAS</sequence>
<dbReference type="HOGENOM" id="CLU_056175_4_1_6"/>
<dbReference type="PANTHER" id="PTHR36838">
    <property type="entry name" value="AUXIN EFFLUX CARRIER FAMILY PROTEIN"/>
    <property type="match status" value="1"/>
</dbReference>
<evidence type="ECO:0000313" key="9">
    <source>
        <dbReference type="Proteomes" id="UP000005744"/>
    </source>
</evidence>
<feature type="transmembrane region" description="Helical" evidence="7">
    <location>
        <begin position="181"/>
        <end position="200"/>
    </location>
</feature>
<organism evidence="8 9">
    <name type="scientific">Beggiatoa alba B18LD</name>
    <dbReference type="NCBI Taxonomy" id="395493"/>
    <lineage>
        <taxon>Bacteria</taxon>
        <taxon>Pseudomonadati</taxon>
        <taxon>Pseudomonadota</taxon>
        <taxon>Gammaproteobacteria</taxon>
        <taxon>Thiotrichales</taxon>
        <taxon>Thiotrichaceae</taxon>
        <taxon>Beggiatoa</taxon>
    </lineage>
</organism>
<dbReference type="EMBL" id="JH600070">
    <property type="protein sequence ID" value="EIJ42895.1"/>
    <property type="molecule type" value="Genomic_DNA"/>
</dbReference>